<dbReference type="GO" id="GO:0005319">
    <property type="term" value="F:lipid transporter activity"/>
    <property type="evidence" value="ECO:0007669"/>
    <property type="project" value="TreeGrafter"/>
</dbReference>
<dbReference type="InterPro" id="IPR003439">
    <property type="entry name" value="ABC_transporter-like_ATP-bd"/>
</dbReference>
<dbReference type="GO" id="GO:0016887">
    <property type="term" value="F:ATP hydrolysis activity"/>
    <property type="evidence" value="ECO:0007669"/>
    <property type="project" value="InterPro"/>
</dbReference>
<dbReference type="GO" id="GO:0140359">
    <property type="term" value="F:ABC-type transporter activity"/>
    <property type="evidence" value="ECO:0007669"/>
    <property type="project" value="InterPro"/>
</dbReference>
<evidence type="ECO:0000256" key="1">
    <source>
        <dbReference type="ARBA" id="ARBA00022448"/>
    </source>
</evidence>
<dbReference type="InterPro" id="IPR026082">
    <property type="entry name" value="ABCA"/>
</dbReference>
<dbReference type="InterPro" id="IPR027417">
    <property type="entry name" value="P-loop_NTPase"/>
</dbReference>
<evidence type="ECO:0000313" key="5">
    <source>
        <dbReference type="Proteomes" id="UP000663879"/>
    </source>
</evidence>
<dbReference type="GO" id="GO:0016020">
    <property type="term" value="C:membrane"/>
    <property type="evidence" value="ECO:0007669"/>
    <property type="project" value="InterPro"/>
</dbReference>
<dbReference type="Proteomes" id="UP000663879">
    <property type="component" value="Unassembled WGS sequence"/>
</dbReference>
<protein>
    <recommendedName>
        <fullName evidence="3">ABC transporter domain-containing protein</fullName>
    </recommendedName>
</protein>
<feature type="non-terminal residue" evidence="4">
    <location>
        <position position="236"/>
    </location>
</feature>
<dbReference type="Gene3D" id="3.40.50.300">
    <property type="entry name" value="P-loop containing nucleotide triphosphate hydrolases"/>
    <property type="match status" value="1"/>
</dbReference>
<accession>A0A814SS90</accession>
<dbReference type="GO" id="GO:0005524">
    <property type="term" value="F:ATP binding"/>
    <property type="evidence" value="ECO:0007669"/>
    <property type="project" value="InterPro"/>
</dbReference>
<keyword evidence="1" id="KW-0813">Transport</keyword>
<organism evidence="4 5">
    <name type="scientific">Brachionus calyciflorus</name>
    <dbReference type="NCBI Taxonomy" id="104777"/>
    <lineage>
        <taxon>Eukaryota</taxon>
        <taxon>Metazoa</taxon>
        <taxon>Spiralia</taxon>
        <taxon>Gnathifera</taxon>
        <taxon>Rotifera</taxon>
        <taxon>Eurotatoria</taxon>
        <taxon>Monogononta</taxon>
        <taxon>Pseudotrocha</taxon>
        <taxon>Ploima</taxon>
        <taxon>Brachionidae</taxon>
        <taxon>Brachionus</taxon>
    </lineage>
</organism>
<dbReference type="PROSITE" id="PS00211">
    <property type="entry name" value="ABC_TRANSPORTER_1"/>
    <property type="match status" value="1"/>
</dbReference>
<dbReference type="AlphaFoldDB" id="A0A814SS90"/>
<dbReference type="Pfam" id="PF00005">
    <property type="entry name" value="ABC_tran"/>
    <property type="match status" value="1"/>
</dbReference>
<dbReference type="PANTHER" id="PTHR19229">
    <property type="entry name" value="ATP-BINDING CASSETTE TRANSPORTER SUBFAMILY A ABCA"/>
    <property type="match status" value="1"/>
</dbReference>
<dbReference type="SUPFAM" id="SSF52540">
    <property type="entry name" value="P-loop containing nucleoside triphosphate hydrolases"/>
    <property type="match status" value="1"/>
</dbReference>
<keyword evidence="2" id="KW-0677">Repeat</keyword>
<dbReference type="PANTHER" id="PTHR19229:SF36">
    <property type="entry name" value="ATP-BINDING CASSETTE SUB-FAMILY A MEMBER 2"/>
    <property type="match status" value="1"/>
</dbReference>
<dbReference type="CDD" id="cd03263">
    <property type="entry name" value="ABC_subfamily_A"/>
    <property type="match status" value="1"/>
</dbReference>
<comment type="caution">
    <text evidence="4">The sequence shown here is derived from an EMBL/GenBank/DDBJ whole genome shotgun (WGS) entry which is preliminary data.</text>
</comment>
<evidence type="ECO:0000259" key="3">
    <source>
        <dbReference type="Pfam" id="PF00005"/>
    </source>
</evidence>
<dbReference type="InterPro" id="IPR017871">
    <property type="entry name" value="ABC_transporter-like_CS"/>
</dbReference>
<sequence length="236" mass="26733">NFINLFLLYYFDNILPGDRGIAKSWFFPIESCFRIKRGRVNSELDLRNLPPDNFSQIDSQNPIYIEDESSYSTRKIGIKIENISKQFKQLGQVKQAVQNLSLNIYEGQISVLLGHNGAGKSTTISMITGLAKPTNGRILVNDIDVVKNTKEARKCIGFCPQYNLLFDDLTVYEHLKFYSKLKENFKEAEIDEMLDIINLSDKKHALSKTLSGGMKRKLCVAIAFIGNSSIVILDEP</sequence>
<proteinExistence type="predicted"/>
<reference evidence="4" key="1">
    <citation type="submission" date="2021-02" db="EMBL/GenBank/DDBJ databases">
        <authorList>
            <person name="Nowell W R."/>
        </authorList>
    </citation>
    <scope>NUCLEOTIDE SEQUENCE</scope>
    <source>
        <strain evidence="4">Ploen Becks lab</strain>
    </source>
</reference>
<evidence type="ECO:0000313" key="4">
    <source>
        <dbReference type="EMBL" id="CAF1151211.1"/>
    </source>
</evidence>
<gene>
    <name evidence="4" type="ORF">OXX778_LOCUS23296</name>
</gene>
<feature type="non-terminal residue" evidence="4">
    <location>
        <position position="1"/>
    </location>
</feature>
<evidence type="ECO:0000256" key="2">
    <source>
        <dbReference type="ARBA" id="ARBA00022737"/>
    </source>
</evidence>
<keyword evidence="5" id="KW-1185">Reference proteome</keyword>
<dbReference type="EMBL" id="CAJNOC010011953">
    <property type="protein sequence ID" value="CAF1151211.1"/>
    <property type="molecule type" value="Genomic_DNA"/>
</dbReference>
<feature type="domain" description="ABC transporter" evidence="3">
    <location>
        <begin position="97"/>
        <end position="236"/>
    </location>
</feature>
<dbReference type="OrthoDB" id="6512918at2759"/>
<name>A0A814SS90_9BILA</name>